<proteinExistence type="predicted"/>
<dbReference type="Proteomes" id="UP001139054">
    <property type="component" value="Unassembled WGS sequence"/>
</dbReference>
<dbReference type="Proteomes" id="UP001139012">
    <property type="component" value="Unassembled WGS sequence"/>
</dbReference>
<evidence type="ECO:0000313" key="4">
    <source>
        <dbReference type="EMBL" id="MCG2673185.1"/>
    </source>
</evidence>
<protein>
    <submittedName>
        <fullName evidence="3">Uncharacterized protein</fullName>
    </submittedName>
</protein>
<evidence type="ECO:0000313" key="3">
    <source>
        <dbReference type="EMBL" id="MCG2632827.1"/>
    </source>
</evidence>
<dbReference type="AlphaFoldDB" id="A0A9X1REF1"/>
<name>A0A9X1REF1_9BRAD</name>
<accession>A0A9X1REF1</accession>
<organism evidence="3 6">
    <name type="scientific">Bradyrhizobium zhengyangense</name>
    <dbReference type="NCBI Taxonomy" id="2911009"/>
    <lineage>
        <taxon>Bacteria</taxon>
        <taxon>Pseudomonadati</taxon>
        <taxon>Pseudomonadota</taxon>
        <taxon>Alphaproteobacteria</taxon>
        <taxon>Hyphomicrobiales</taxon>
        <taxon>Nitrobacteraceae</taxon>
        <taxon>Bradyrhizobium</taxon>
    </lineage>
</organism>
<gene>
    <name evidence="4" type="ORF">L6637_40550</name>
    <name evidence="3" type="ORF">L6654_40270</name>
</gene>
<reference evidence="3" key="1">
    <citation type="submission" date="2022-01" db="EMBL/GenBank/DDBJ databases">
        <title>Genome sequnece data of strain Bradyrhizobium sp. nov.</title>
        <authorList>
            <person name="Zhang J."/>
        </authorList>
    </citation>
    <scope>NUCLEOTIDE SEQUENCE</scope>
    <source>
        <strain evidence="4">WYCCWR 12774</strain>
        <strain evidence="3">WYCCWR 13023</strain>
    </source>
</reference>
<evidence type="ECO:0000313" key="5">
    <source>
        <dbReference type="Proteomes" id="UP001139012"/>
    </source>
</evidence>
<feature type="chain" id="PRO_5040907348" evidence="2">
    <location>
        <begin position="24"/>
        <end position="85"/>
    </location>
</feature>
<feature type="region of interest" description="Disordered" evidence="1">
    <location>
        <begin position="45"/>
        <end position="85"/>
    </location>
</feature>
<comment type="caution">
    <text evidence="3">The sequence shown here is derived from an EMBL/GenBank/DDBJ whole genome shotgun (WGS) entry which is preliminary data.</text>
</comment>
<keyword evidence="2" id="KW-0732">Signal</keyword>
<evidence type="ECO:0000256" key="1">
    <source>
        <dbReference type="SAM" id="MobiDB-lite"/>
    </source>
</evidence>
<evidence type="ECO:0000313" key="6">
    <source>
        <dbReference type="Proteomes" id="UP001139054"/>
    </source>
</evidence>
<dbReference type="EMBL" id="JAKLTY010000050">
    <property type="protein sequence ID" value="MCG2632827.1"/>
    <property type="molecule type" value="Genomic_DNA"/>
</dbReference>
<feature type="signal peptide" evidence="2">
    <location>
        <begin position="1"/>
        <end position="23"/>
    </location>
</feature>
<evidence type="ECO:0000256" key="2">
    <source>
        <dbReference type="SAM" id="SignalP"/>
    </source>
</evidence>
<sequence length="85" mass="8950">MRIMMTSALGLLALASLSVAAEARPCPAGWVRVCQQSPPGRPPLCHCEPQQTQGGNAPWGNQGKAEIHKHNVPTAKPNKSSGPND</sequence>
<dbReference type="RefSeq" id="WP_237867187.1">
    <property type="nucleotide sequence ID" value="NZ_JAKLTY010000050.1"/>
</dbReference>
<dbReference type="EMBL" id="JAKLUA010000037">
    <property type="protein sequence ID" value="MCG2673185.1"/>
    <property type="molecule type" value="Genomic_DNA"/>
</dbReference>
<keyword evidence="5" id="KW-1185">Reference proteome</keyword>